<proteinExistence type="inferred from homology"/>
<sequence>MKRSTLSICILGAIFALDNIDLDTVAPEARGKSVLALSTNDAGEAELLIYGPIGDYFWGDGVTAASVVEKLAAINASTINVRVNSDGGVVTDGLAIYNALTQHRATVNVTVDGIAASIASLIVMAGATRRMHANTMMMLHGPQSGAWGFAGDLRDRADVLDTYAASMQTNYAARAADPASISAMLNDRKDHWFTAAEAVAAGLADQVIAAEQAATSDAVAAAALLSYVQAITSTPAPLAQTLRHRIQTTTTPSAFASLREGHQRAIYAHLEESTMKQKCHLILAQAGNNGAPAPATPPAQATAAPVSQSPATTGTEDVIASLQSRNTALRGVFAGFHDIPGIRELEADCLADPRMTIEQAQARLLGRMGNGASPLAAAGSPRVEAGRDERDAVMARTVQGILARAGHLSGREADEARQGNPAARSSLISLAEDSLIRAGINTRSMTRDQIAAQVLAAQTTSDFPILLENTLHKMLLAAYRTQPFTWRRFCATGTLSDYRPHNRYHMGSFSDLKPVNEAGEYENGVLSDGAKETIQGKRRGRILQITPEVLVNDDLGAFTTPTQALGQAAGRTIEKDVYALFALNSGNGPTMSDGNPLFHASHGNIAGTGGAPTISLIDAGRQQMAQQMDVGGNDYLDIVPDLFLGPLSLGSTAREINAQEYNDESQKHQRKPNVVRGIFSDVIDSVRLSGTAWYMLAAPGIEPVFEVAFLDGVQEPTLEQEKNFRTDGLSWKVVHRYGVAAIGFRGINKNPGA</sequence>
<dbReference type="PANTHER" id="PTHR10381">
    <property type="entry name" value="ATP-DEPENDENT CLP PROTEASE PROTEOLYTIC SUBUNIT"/>
    <property type="match status" value="1"/>
</dbReference>
<dbReference type="InterPro" id="IPR023562">
    <property type="entry name" value="ClpP/TepA"/>
</dbReference>
<dbReference type="PANTHER" id="PTHR10381:SF70">
    <property type="entry name" value="ATP-DEPENDENT CLP PROTEASE PROTEOLYTIC SUBUNIT"/>
    <property type="match status" value="1"/>
</dbReference>
<dbReference type="Pfam" id="PF00574">
    <property type="entry name" value="CLP_protease"/>
    <property type="match status" value="1"/>
</dbReference>
<dbReference type="PRINTS" id="PR00127">
    <property type="entry name" value="CLPPROTEASEP"/>
</dbReference>
<keyword evidence="3 8" id="KW-0645">Protease</keyword>
<dbReference type="GO" id="GO:0051117">
    <property type="term" value="F:ATPase binding"/>
    <property type="evidence" value="ECO:0007669"/>
    <property type="project" value="TreeGrafter"/>
</dbReference>
<dbReference type="Gene3D" id="3.90.226.10">
    <property type="entry name" value="2-enoyl-CoA Hydratase, Chain A, domain 1"/>
    <property type="match status" value="1"/>
</dbReference>
<evidence type="ECO:0000256" key="6">
    <source>
        <dbReference type="RuleBase" id="RU003567"/>
    </source>
</evidence>
<evidence type="ECO:0000256" key="1">
    <source>
        <dbReference type="ARBA" id="ARBA00007039"/>
    </source>
</evidence>
<dbReference type="GO" id="GO:0004252">
    <property type="term" value="F:serine-type endopeptidase activity"/>
    <property type="evidence" value="ECO:0007669"/>
    <property type="project" value="InterPro"/>
</dbReference>
<name>A0A1T5K0Q1_9GAMM</name>
<keyword evidence="2" id="KW-0963">Cytoplasm</keyword>
<keyword evidence="9" id="KW-1185">Reference proteome</keyword>
<dbReference type="GO" id="GO:0004176">
    <property type="term" value="F:ATP-dependent peptidase activity"/>
    <property type="evidence" value="ECO:0007669"/>
    <property type="project" value="InterPro"/>
</dbReference>
<dbReference type="GO" id="GO:0006515">
    <property type="term" value="P:protein quality control for misfolded or incompletely synthesized proteins"/>
    <property type="evidence" value="ECO:0007669"/>
    <property type="project" value="TreeGrafter"/>
</dbReference>
<feature type="region of interest" description="Disordered" evidence="7">
    <location>
        <begin position="289"/>
        <end position="312"/>
    </location>
</feature>
<evidence type="ECO:0000256" key="4">
    <source>
        <dbReference type="ARBA" id="ARBA00022801"/>
    </source>
</evidence>
<dbReference type="Proteomes" id="UP000190341">
    <property type="component" value="Unassembled WGS sequence"/>
</dbReference>
<dbReference type="RefSeq" id="WP_079723572.1">
    <property type="nucleotide sequence ID" value="NZ_BMCL01000002.1"/>
</dbReference>
<evidence type="ECO:0000313" key="9">
    <source>
        <dbReference type="Proteomes" id="UP000190341"/>
    </source>
</evidence>
<dbReference type="STRING" id="428993.SAMN06296058_1257"/>
<evidence type="ECO:0000256" key="5">
    <source>
        <dbReference type="ARBA" id="ARBA00022825"/>
    </source>
</evidence>
<dbReference type="NCBIfam" id="NF045540">
    <property type="entry name" value="scaf_prot_MCP1"/>
    <property type="match status" value="1"/>
</dbReference>
<evidence type="ECO:0000256" key="3">
    <source>
        <dbReference type="ARBA" id="ARBA00022670"/>
    </source>
</evidence>
<feature type="compositionally biased region" description="Low complexity" evidence="7">
    <location>
        <begin position="289"/>
        <end position="305"/>
    </location>
</feature>
<gene>
    <name evidence="8" type="ORF">SAMN06296058_1257</name>
</gene>
<protein>
    <recommendedName>
        <fullName evidence="6">ATP-dependent Clp protease proteolytic subunit</fullName>
    </recommendedName>
</protein>
<dbReference type="InterPro" id="IPR029045">
    <property type="entry name" value="ClpP/crotonase-like_dom_sf"/>
</dbReference>
<dbReference type="NCBIfam" id="NF045542">
    <property type="entry name" value="Clp_rel_HeadMat"/>
    <property type="match status" value="1"/>
</dbReference>
<evidence type="ECO:0000256" key="7">
    <source>
        <dbReference type="SAM" id="MobiDB-lite"/>
    </source>
</evidence>
<dbReference type="GO" id="GO:0009368">
    <property type="term" value="C:endopeptidase Clp complex"/>
    <property type="evidence" value="ECO:0007669"/>
    <property type="project" value="TreeGrafter"/>
</dbReference>
<dbReference type="InterPro" id="IPR001907">
    <property type="entry name" value="ClpP"/>
</dbReference>
<accession>A0A1T5K0Q1</accession>
<organism evidence="8 9">
    <name type="scientific">Pseudoxanthomonas indica</name>
    <dbReference type="NCBI Taxonomy" id="428993"/>
    <lineage>
        <taxon>Bacteria</taxon>
        <taxon>Pseudomonadati</taxon>
        <taxon>Pseudomonadota</taxon>
        <taxon>Gammaproteobacteria</taxon>
        <taxon>Lysobacterales</taxon>
        <taxon>Lysobacteraceae</taxon>
        <taxon>Pseudoxanthomonas</taxon>
    </lineage>
</organism>
<keyword evidence="5" id="KW-0720">Serine protease</keyword>
<keyword evidence="4" id="KW-0378">Hydrolase</keyword>
<evidence type="ECO:0000313" key="8">
    <source>
        <dbReference type="EMBL" id="SKC57246.1"/>
    </source>
</evidence>
<dbReference type="OrthoDB" id="9806592at2"/>
<dbReference type="Pfam" id="PF25209">
    <property type="entry name" value="Phage_capsid_4"/>
    <property type="match status" value="1"/>
</dbReference>
<dbReference type="EMBL" id="FUZV01000001">
    <property type="protein sequence ID" value="SKC57246.1"/>
    <property type="molecule type" value="Genomic_DNA"/>
</dbReference>
<evidence type="ECO:0000256" key="2">
    <source>
        <dbReference type="ARBA" id="ARBA00022490"/>
    </source>
</evidence>
<comment type="similarity">
    <text evidence="1 6">Belongs to the peptidase S14 family.</text>
</comment>
<dbReference type="SUPFAM" id="SSF52096">
    <property type="entry name" value="ClpP/crotonase"/>
    <property type="match status" value="1"/>
</dbReference>
<dbReference type="AlphaFoldDB" id="A0A1T5K0Q1"/>
<dbReference type="CDD" id="cd07016">
    <property type="entry name" value="S14_ClpP_1"/>
    <property type="match status" value="1"/>
</dbReference>
<reference evidence="8 9" key="1">
    <citation type="submission" date="2017-02" db="EMBL/GenBank/DDBJ databases">
        <authorList>
            <person name="Peterson S.W."/>
        </authorList>
    </citation>
    <scope>NUCLEOTIDE SEQUENCE [LARGE SCALE GENOMIC DNA]</scope>
    <source>
        <strain evidence="8 9">P15</strain>
    </source>
</reference>